<accession>A0ABU2D430</accession>
<proteinExistence type="predicted"/>
<dbReference type="EMBL" id="JAVKPK010000063">
    <property type="protein sequence ID" value="MDR7666701.1"/>
    <property type="molecule type" value="Genomic_DNA"/>
</dbReference>
<gene>
    <name evidence="1" type="ORF">RG963_13115</name>
</gene>
<comment type="caution">
    <text evidence="1">The sequence shown here is derived from an EMBL/GenBank/DDBJ whole genome shotgun (WGS) entry which is preliminary data.</text>
</comment>
<dbReference type="Proteomes" id="UP001246244">
    <property type="component" value="Unassembled WGS sequence"/>
</dbReference>
<dbReference type="Gene3D" id="6.10.140.1340">
    <property type="match status" value="1"/>
</dbReference>
<organism evidence="1 2">
    <name type="scientific">Methanosarcina baikalica</name>
    <dbReference type="NCBI Taxonomy" id="3073890"/>
    <lineage>
        <taxon>Archaea</taxon>
        <taxon>Methanobacteriati</taxon>
        <taxon>Methanobacteriota</taxon>
        <taxon>Stenosarchaea group</taxon>
        <taxon>Methanomicrobia</taxon>
        <taxon>Methanosarcinales</taxon>
        <taxon>Methanosarcinaceae</taxon>
        <taxon>Methanosarcina</taxon>
    </lineage>
</organism>
<dbReference type="RefSeq" id="WP_310576731.1">
    <property type="nucleotide sequence ID" value="NZ_JAVKPK010000063.1"/>
</dbReference>
<evidence type="ECO:0000313" key="2">
    <source>
        <dbReference type="Proteomes" id="UP001246244"/>
    </source>
</evidence>
<evidence type="ECO:0000313" key="1">
    <source>
        <dbReference type="EMBL" id="MDR7666701.1"/>
    </source>
</evidence>
<reference evidence="2" key="1">
    <citation type="submission" date="2023-07" db="EMBL/GenBank/DDBJ databases">
        <title>Whole-genome sequencing of a new Methanosarcina sp. Z-7115.</title>
        <authorList>
            <person name="Zhilina T.N."/>
            <person name="Merkel A.Y."/>
        </authorList>
    </citation>
    <scope>NUCLEOTIDE SEQUENCE [LARGE SCALE GENOMIC DNA]</scope>
    <source>
        <strain evidence="2">Z-7115</strain>
    </source>
</reference>
<sequence length="162" mass="18592">MVMSNYSEFLQGDKVRAKTPPEINQVIDIETAAIVRFYAGKTDYEISKKIEELDNEWDIGRIVEVRAATVSLIGVILGLTKSKKWLILPTIASTFLLQYAIQGWCPPISLLRIFGFRTSQEINLERYALKVLRGDFDEILSKEHGHGHEHEHRHHGHHGHEH</sequence>
<name>A0ABU2D430_9EURY</name>
<keyword evidence="2" id="KW-1185">Reference proteome</keyword>
<protein>
    <submittedName>
        <fullName evidence="1">DUF2892 domain-containing protein</fullName>
    </submittedName>
</protein>